<keyword evidence="3" id="KW-0965">Cell junction</keyword>
<sequence length="583" mass="63490">MKPLTVTPPGSSAAALSMEAARQRVRTLEAENRRLMSSQGQLVADANRRVEMHLNEIRVLREEAKSLRAANAQLQEICAFLDEDRQKNRQLSREWQKFGRYTSDLMKQEVTAYQQRLSEQSERHSQLMQENEELKRLCLYLDEQRQAVISQATAMAEEAAGVQTYYRQTDGDSSDAGCGSSAQSSDCEREDIEKIGQPMGMHEIEFDDEQENAVRALTASMRAGVSNEANLETSEAAAIQDGHKDRLFNYIHSLENRIKTLEHQTSLATSNNSLPRRFSTELMSPRPTESKTAAETPKGKSAIQILSHIPAEELPSRSGTPTGTSFSRQGLCSRMMESTTSTMTSSGTTFCSSDTDESAATAVFVMGDDSHDFAALSGHLEVRALGPIDEESEADATVIENVGGGSHQNSPTSGLLTISKRISSSSEHSTTGSASTSTGDESGIECGDLPPQMPLITGDTSSARLSLCSSNQSLDNCSHSSSSKSQKSLPENFSTLGRTKPPPSYNQVKLRHRASFNAAPITPVAGLRPQVVGHSTLAEAVNALQHGDPNPPQQRRTCQNGWTSLERRKVPPPQEMNAQITAV</sequence>
<comment type="similarity">
    <text evidence="2">Belongs to the CCDC85 family.</text>
</comment>
<evidence type="ECO:0000256" key="3">
    <source>
        <dbReference type="ARBA" id="ARBA00022949"/>
    </source>
</evidence>
<feature type="region of interest" description="Disordered" evidence="6">
    <location>
        <begin position="472"/>
        <end position="504"/>
    </location>
</feature>
<dbReference type="AlphaFoldDB" id="A0A7E4W1H6"/>
<dbReference type="InterPro" id="IPR019359">
    <property type="entry name" value="CCDC85"/>
</dbReference>
<evidence type="ECO:0000256" key="2">
    <source>
        <dbReference type="ARBA" id="ARBA00009052"/>
    </source>
</evidence>
<feature type="compositionally biased region" description="Polar residues" evidence="6">
    <location>
        <begin position="317"/>
        <end position="328"/>
    </location>
</feature>
<accession>A0A7E4W1H6</accession>
<keyword evidence="4 5" id="KW-0175">Coiled coil</keyword>
<name>A0A7E4W1H6_PANRE</name>
<reference evidence="8" key="2">
    <citation type="submission" date="2020-10" db="UniProtKB">
        <authorList>
            <consortium name="WormBaseParasite"/>
        </authorList>
    </citation>
    <scope>IDENTIFICATION</scope>
</reference>
<evidence type="ECO:0000256" key="5">
    <source>
        <dbReference type="SAM" id="Coils"/>
    </source>
</evidence>
<protein>
    <submittedName>
        <fullName evidence="8">Coiled-coil domain-containing protein 85A</fullName>
    </submittedName>
</protein>
<keyword evidence="7" id="KW-1185">Reference proteome</keyword>
<feature type="compositionally biased region" description="Low complexity" evidence="6">
    <location>
        <begin position="472"/>
        <end position="489"/>
    </location>
</feature>
<feature type="compositionally biased region" description="Low complexity" evidence="6">
    <location>
        <begin position="423"/>
        <end position="441"/>
    </location>
</feature>
<evidence type="ECO:0000256" key="4">
    <source>
        <dbReference type="ARBA" id="ARBA00023054"/>
    </source>
</evidence>
<dbReference type="PANTHER" id="PTHR13546">
    <property type="entry name" value="RE60986P"/>
    <property type="match status" value="1"/>
</dbReference>
<reference evidence="7" key="1">
    <citation type="journal article" date="2013" name="Genetics">
        <title>The draft genome and transcriptome of Panagrellus redivivus are shaped by the harsh demands of a free-living lifestyle.</title>
        <authorList>
            <person name="Srinivasan J."/>
            <person name="Dillman A.R."/>
            <person name="Macchietto M.G."/>
            <person name="Heikkinen L."/>
            <person name="Lakso M."/>
            <person name="Fracchia K.M."/>
            <person name="Antoshechkin I."/>
            <person name="Mortazavi A."/>
            <person name="Wong G."/>
            <person name="Sternberg P.W."/>
        </authorList>
    </citation>
    <scope>NUCLEOTIDE SEQUENCE [LARGE SCALE GENOMIC DNA]</scope>
    <source>
        <strain evidence="7">MT8872</strain>
    </source>
</reference>
<dbReference type="PANTHER" id="PTHR13546:SF15">
    <property type="entry name" value="CCDC85"/>
    <property type="match status" value="1"/>
</dbReference>
<feature type="coiled-coil region" evidence="5">
    <location>
        <begin position="18"/>
        <end position="84"/>
    </location>
</feature>
<feature type="region of interest" description="Disordered" evidence="6">
    <location>
        <begin position="422"/>
        <end position="458"/>
    </location>
</feature>
<evidence type="ECO:0000313" key="7">
    <source>
        <dbReference type="Proteomes" id="UP000492821"/>
    </source>
</evidence>
<evidence type="ECO:0000256" key="6">
    <source>
        <dbReference type="SAM" id="MobiDB-lite"/>
    </source>
</evidence>
<comment type="subcellular location">
    <subcellularLocation>
        <location evidence="1">Cell junction</location>
        <location evidence="1">Adherens junction</location>
    </subcellularLocation>
</comment>
<organism evidence="7 8">
    <name type="scientific">Panagrellus redivivus</name>
    <name type="common">Microworm</name>
    <dbReference type="NCBI Taxonomy" id="6233"/>
    <lineage>
        <taxon>Eukaryota</taxon>
        <taxon>Metazoa</taxon>
        <taxon>Ecdysozoa</taxon>
        <taxon>Nematoda</taxon>
        <taxon>Chromadorea</taxon>
        <taxon>Rhabditida</taxon>
        <taxon>Tylenchina</taxon>
        <taxon>Panagrolaimomorpha</taxon>
        <taxon>Panagrolaimoidea</taxon>
        <taxon>Panagrolaimidae</taxon>
        <taxon>Panagrellus</taxon>
    </lineage>
</organism>
<dbReference type="WBParaSite" id="Pan_g6141.t1">
    <property type="protein sequence ID" value="Pan_g6141.t1"/>
    <property type="gene ID" value="Pan_g6141"/>
</dbReference>
<dbReference type="GO" id="GO:0005912">
    <property type="term" value="C:adherens junction"/>
    <property type="evidence" value="ECO:0007669"/>
    <property type="project" value="UniProtKB-SubCell"/>
</dbReference>
<dbReference type="Proteomes" id="UP000492821">
    <property type="component" value="Unassembled WGS sequence"/>
</dbReference>
<feature type="region of interest" description="Disordered" evidence="6">
    <location>
        <begin position="266"/>
        <end position="328"/>
    </location>
</feature>
<evidence type="ECO:0000256" key="1">
    <source>
        <dbReference type="ARBA" id="ARBA00004536"/>
    </source>
</evidence>
<feature type="coiled-coil region" evidence="5">
    <location>
        <begin position="110"/>
        <end position="137"/>
    </location>
</feature>
<dbReference type="Pfam" id="PF10226">
    <property type="entry name" value="CCDC85"/>
    <property type="match status" value="1"/>
</dbReference>
<proteinExistence type="inferred from homology"/>
<evidence type="ECO:0000313" key="8">
    <source>
        <dbReference type="WBParaSite" id="Pan_g6141.t1"/>
    </source>
</evidence>